<dbReference type="InterPro" id="IPR014830">
    <property type="entry name" value="Glycolipid_transfer_prot_dom"/>
</dbReference>
<keyword evidence="1" id="KW-0813">Transport</keyword>
<evidence type="ECO:0000313" key="4">
    <source>
        <dbReference type="Proteomes" id="UP000001861"/>
    </source>
</evidence>
<protein>
    <recommendedName>
        <fullName evidence="2">Glycolipid transfer protein domain-containing protein</fullName>
    </recommendedName>
</protein>
<dbReference type="VEuPathDB" id="FungiDB:CC1G_10147"/>
<dbReference type="PANTHER" id="PTHR10219:SF25">
    <property type="entry name" value="PLECKSTRIN HOMOLOGY DOMAIN-CONTAINING FAMILY A MEMBER 8"/>
    <property type="match status" value="1"/>
</dbReference>
<dbReference type="KEGG" id="cci:CC1G_10147"/>
<sequence>MKPYFESVKSFADVTITENGVDTVTFLEASDGLVELFGLFGSAIFEFLQSDLRTQIKGIRARYEARMDHSRTLEALVQCDYREESEGKPILCVILLLRGLHFVCQALQRAQSDKSTELRICFKRAYDEVLRQYHPFFIREIAALAIRAVPRRNDFYAKIAQGAPMEKLNGELDKWLVGLDHIVQHMGGFLSQGGYGTI</sequence>
<dbReference type="Proteomes" id="UP000001861">
    <property type="component" value="Unassembled WGS sequence"/>
</dbReference>
<dbReference type="OrthoDB" id="205255at2759"/>
<comment type="caution">
    <text evidence="3">The sequence shown here is derived from an EMBL/GenBank/DDBJ whole genome shotgun (WGS) entry which is preliminary data.</text>
</comment>
<evidence type="ECO:0000259" key="2">
    <source>
        <dbReference type="Pfam" id="PF08718"/>
    </source>
</evidence>
<dbReference type="HOGENOM" id="CLU_079400_0_1_1"/>
<keyword evidence="4" id="KW-1185">Reference proteome</keyword>
<dbReference type="EMBL" id="AACS02000007">
    <property type="protein sequence ID" value="EAU81028.2"/>
    <property type="molecule type" value="Genomic_DNA"/>
</dbReference>
<dbReference type="Pfam" id="PF08718">
    <property type="entry name" value="GLTP"/>
    <property type="match status" value="1"/>
</dbReference>
<dbReference type="GO" id="GO:0005829">
    <property type="term" value="C:cytosol"/>
    <property type="evidence" value="ECO:0007669"/>
    <property type="project" value="TreeGrafter"/>
</dbReference>
<dbReference type="Gene3D" id="1.10.3520.10">
    <property type="entry name" value="Glycolipid transfer protein"/>
    <property type="match status" value="1"/>
</dbReference>
<evidence type="ECO:0000256" key="1">
    <source>
        <dbReference type="ARBA" id="ARBA00022448"/>
    </source>
</evidence>
<proteinExistence type="predicted"/>
<reference evidence="3 4" key="1">
    <citation type="journal article" date="2010" name="Proc. Natl. Acad. Sci. U.S.A.">
        <title>Insights into evolution of multicellular fungi from the assembled chromosomes of the mushroom Coprinopsis cinerea (Coprinus cinereus).</title>
        <authorList>
            <person name="Stajich J.E."/>
            <person name="Wilke S.K."/>
            <person name="Ahren D."/>
            <person name="Au C.H."/>
            <person name="Birren B.W."/>
            <person name="Borodovsky M."/>
            <person name="Burns C."/>
            <person name="Canback B."/>
            <person name="Casselton L.A."/>
            <person name="Cheng C.K."/>
            <person name="Deng J."/>
            <person name="Dietrich F.S."/>
            <person name="Fargo D.C."/>
            <person name="Farman M.L."/>
            <person name="Gathman A.C."/>
            <person name="Goldberg J."/>
            <person name="Guigo R."/>
            <person name="Hoegger P.J."/>
            <person name="Hooker J.B."/>
            <person name="Huggins A."/>
            <person name="James T.Y."/>
            <person name="Kamada T."/>
            <person name="Kilaru S."/>
            <person name="Kodira C."/>
            <person name="Kues U."/>
            <person name="Kupfer D."/>
            <person name="Kwan H.S."/>
            <person name="Lomsadze A."/>
            <person name="Li W."/>
            <person name="Lilly W.W."/>
            <person name="Ma L.J."/>
            <person name="Mackey A.J."/>
            <person name="Manning G."/>
            <person name="Martin F."/>
            <person name="Muraguchi H."/>
            <person name="Natvig D.O."/>
            <person name="Palmerini H."/>
            <person name="Ramesh M.A."/>
            <person name="Rehmeyer C.J."/>
            <person name="Roe B.A."/>
            <person name="Shenoy N."/>
            <person name="Stanke M."/>
            <person name="Ter-Hovhannisyan V."/>
            <person name="Tunlid A."/>
            <person name="Velagapudi R."/>
            <person name="Vision T.J."/>
            <person name="Zeng Q."/>
            <person name="Zolan M.E."/>
            <person name="Pukkila P.J."/>
        </authorList>
    </citation>
    <scope>NUCLEOTIDE SEQUENCE [LARGE SCALE GENOMIC DNA]</scope>
    <source>
        <strain evidence="4">Okayama-7 / 130 / ATCC MYA-4618 / FGSC 9003</strain>
    </source>
</reference>
<dbReference type="InParanoid" id="A8PED8"/>
<dbReference type="GeneID" id="6017425"/>
<evidence type="ECO:0000313" key="3">
    <source>
        <dbReference type="EMBL" id="EAU81028.2"/>
    </source>
</evidence>
<dbReference type="InterPro" id="IPR036497">
    <property type="entry name" value="GLTP_sf"/>
</dbReference>
<dbReference type="OMA" id="FTCQALQ"/>
<dbReference type="AlphaFoldDB" id="A8PED8"/>
<feature type="domain" description="Glycolipid transfer protein" evidence="2">
    <location>
        <begin position="21"/>
        <end position="160"/>
    </location>
</feature>
<dbReference type="SUPFAM" id="SSF110004">
    <property type="entry name" value="Glycolipid transfer protein, GLTP"/>
    <property type="match status" value="1"/>
</dbReference>
<dbReference type="eggNOG" id="KOG4189">
    <property type="taxonomic scope" value="Eukaryota"/>
</dbReference>
<name>A8PED8_COPC7</name>
<accession>A8PED8</accession>
<dbReference type="PANTHER" id="PTHR10219">
    <property type="entry name" value="GLYCOLIPID TRANSFER PROTEIN-RELATED"/>
    <property type="match status" value="1"/>
</dbReference>
<dbReference type="RefSeq" id="XP_001840773.2">
    <property type="nucleotide sequence ID" value="XM_001840721.2"/>
</dbReference>
<organism evidence="3 4">
    <name type="scientific">Coprinopsis cinerea (strain Okayama-7 / 130 / ATCC MYA-4618 / FGSC 9003)</name>
    <name type="common">Inky cap fungus</name>
    <name type="synonym">Hormographiella aspergillata</name>
    <dbReference type="NCBI Taxonomy" id="240176"/>
    <lineage>
        <taxon>Eukaryota</taxon>
        <taxon>Fungi</taxon>
        <taxon>Dikarya</taxon>
        <taxon>Basidiomycota</taxon>
        <taxon>Agaricomycotina</taxon>
        <taxon>Agaricomycetes</taxon>
        <taxon>Agaricomycetidae</taxon>
        <taxon>Agaricales</taxon>
        <taxon>Agaricineae</taxon>
        <taxon>Psathyrellaceae</taxon>
        <taxon>Coprinopsis</taxon>
    </lineage>
</organism>
<dbReference type="GO" id="GO:1902387">
    <property type="term" value="F:ceramide 1-phosphate binding"/>
    <property type="evidence" value="ECO:0007669"/>
    <property type="project" value="TreeGrafter"/>
</dbReference>
<dbReference type="GO" id="GO:0016020">
    <property type="term" value="C:membrane"/>
    <property type="evidence" value="ECO:0007669"/>
    <property type="project" value="TreeGrafter"/>
</dbReference>
<gene>
    <name evidence="3" type="ORF">CC1G_10147</name>
</gene>
<dbReference type="GO" id="GO:1902388">
    <property type="term" value="F:ceramide 1-phosphate transfer activity"/>
    <property type="evidence" value="ECO:0007669"/>
    <property type="project" value="TreeGrafter"/>
</dbReference>